<dbReference type="EMBL" id="QPJD01000001">
    <property type="protein sequence ID" value="RCW51906.1"/>
    <property type="molecule type" value="Genomic_DNA"/>
</dbReference>
<dbReference type="AlphaFoldDB" id="A0A368W9Z7"/>
<reference evidence="1 2" key="1">
    <citation type="submission" date="2018-07" db="EMBL/GenBank/DDBJ databases">
        <title>Genomic Encyclopedia of Type Strains, Phase III (KMG-III): the genomes of soil and plant-associated and newly described type strains.</title>
        <authorList>
            <person name="Whitman W."/>
        </authorList>
    </citation>
    <scope>NUCLEOTIDE SEQUENCE [LARGE SCALE GENOMIC DNA]</scope>
    <source>
        <strain evidence="1 2">CECT 7506</strain>
    </source>
</reference>
<dbReference type="OrthoDB" id="2594539at2"/>
<proteinExistence type="predicted"/>
<evidence type="ECO:0000313" key="2">
    <source>
        <dbReference type="Proteomes" id="UP000252415"/>
    </source>
</evidence>
<evidence type="ECO:0000313" key="1">
    <source>
        <dbReference type="EMBL" id="RCW51906.1"/>
    </source>
</evidence>
<gene>
    <name evidence="1" type="ORF">DFP97_101251</name>
</gene>
<dbReference type="Proteomes" id="UP000252415">
    <property type="component" value="Unassembled WGS sequence"/>
</dbReference>
<protein>
    <submittedName>
        <fullName evidence="1">Uncharacterized protein</fullName>
    </submittedName>
</protein>
<comment type="caution">
    <text evidence="1">The sequence shown here is derived from an EMBL/GenBank/DDBJ whole genome shotgun (WGS) entry which is preliminary data.</text>
</comment>
<keyword evidence="2" id="KW-1185">Reference proteome</keyword>
<accession>A0A368W9Z7</accession>
<organism evidence="1 2">
    <name type="scientific">Paenibacillus prosopidis</name>
    <dbReference type="NCBI Taxonomy" id="630520"/>
    <lineage>
        <taxon>Bacteria</taxon>
        <taxon>Bacillati</taxon>
        <taxon>Bacillota</taxon>
        <taxon>Bacilli</taxon>
        <taxon>Bacillales</taxon>
        <taxon>Paenibacillaceae</taxon>
        <taxon>Paenibacillus</taxon>
    </lineage>
</organism>
<sequence length="83" mass="9683">MHPNTVRFIEAYDHEAALSGTYPSKLDKSALVFLEQVRGSAFDYNYEGLRALVDELSRTEEDNHLFFFMHILTLHQMQLFRCG</sequence>
<dbReference type="RefSeq" id="WP_114378146.1">
    <property type="nucleotide sequence ID" value="NZ_QPJD01000001.1"/>
</dbReference>
<name>A0A368W9Z7_9BACL</name>